<gene>
    <name evidence="1" type="ORF">COU05_00090</name>
</gene>
<name>A0A2H0UVE5_9BACT</name>
<proteinExistence type="predicted"/>
<evidence type="ECO:0000313" key="1">
    <source>
        <dbReference type="EMBL" id="PIR90775.1"/>
    </source>
</evidence>
<dbReference type="InterPro" id="IPR013320">
    <property type="entry name" value="ConA-like_dom_sf"/>
</dbReference>
<dbReference type="Pfam" id="PF13385">
    <property type="entry name" value="Laminin_G_3"/>
    <property type="match status" value="1"/>
</dbReference>
<dbReference type="Gene3D" id="2.60.120.200">
    <property type="match status" value="1"/>
</dbReference>
<evidence type="ECO:0008006" key="3">
    <source>
        <dbReference type="Google" id="ProtNLM"/>
    </source>
</evidence>
<dbReference type="AlphaFoldDB" id="A0A2H0UVE5"/>
<sequence>SVFVFGYSGWTDKARLANTKSFSQSVRSTLTAYPIAFWNLNDTGSTIVDELGTNNCTLSGGGNLAEGVFDKAVNFTGSNFINCGNPSGLRVTGSMTLSFWAKPSNVASPSRQNPICKAYGGEFCLTMEPYGSLSYFHGSCGGNCGPYIGWSLPNMFVNNKWVHVLIVRDNQTRSLKGYKNGKLVAQRTWTSDYDPKDSSNIFYISRGYVYYFRGVIDDVRIFSEPFTIAQVKQLYAEGLAKRGLTEELAELASR</sequence>
<feature type="non-terminal residue" evidence="1">
    <location>
        <position position="1"/>
    </location>
</feature>
<evidence type="ECO:0000313" key="2">
    <source>
        <dbReference type="Proteomes" id="UP000230132"/>
    </source>
</evidence>
<protein>
    <recommendedName>
        <fullName evidence="3">LamG-like jellyroll fold domain-containing protein</fullName>
    </recommendedName>
</protein>
<organism evidence="1 2">
    <name type="scientific">bacterium (Candidatus Gribaldobacteria) CG10_big_fil_rev_8_21_14_0_10_37_21</name>
    <dbReference type="NCBI Taxonomy" id="2014275"/>
    <lineage>
        <taxon>Bacteria</taxon>
        <taxon>Candidatus Gribaldobacteria</taxon>
    </lineage>
</organism>
<dbReference type="Proteomes" id="UP000230132">
    <property type="component" value="Unassembled WGS sequence"/>
</dbReference>
<accession>A0A2H0UVE5</accession>
<comment type="caution">
    <text evidence="1">The sequence shown here is derived from an EMBL/GenBank/DDBJ whole genome shotgun (WGS) entry which is preliminary data.</text>
</comment>
<reference evidence="2" key="1">
    <citation type="submission" date="2017-09" db="EMBL/GenBank/DDBJ databases">
        <title>Depth-based differentiation of microbial function through sediment-hosted aquifers and enrichment of novel symbionts in the deep terrestrial subsurface.</title>
        <authorList>
            <person name="Probst A.J."/>
            <person name="Ladd B."/>
            <person name="Jarett J.K."/>
            <person name="Geller-Mcgrath D.E."/>
            <person name="Sieber C.M.K."/>
            <person name="Emerson J.B."/>
            <person name="Anantharaman K."/>
            <person name="Thomas B.C."/>
            <person name="Malmstrom R."/>
            <person name="Stieglmeier M."/>
            <person name="Klingl A."/>
            <person name="Woyke T."/>
            <person name="Ryan C.M."/>
            <person name="Banfield J.F."/>
        </authorList>
    </citation>
    <scope>NUCLEOTIDE SEQUENCE [LARGE SCALE GENOMIC DNA]</scope>
</reference>
<dbReference type="SUPFAM" id="SSF49899">
    <property type="entry name" value="Concanavalin A-like lectins/glucanases"/>
    <property type="match status" value="1"/>
</dbReference>
<dbReference type="EMBL" id="PFAX01000002">
    <property type="protein sequence ID" value="PIR90775.1"/>
    <property type="molecule type" value="Genomic_DNA"/>
</dbReference>